<name>A0ABQ0AER7_9GAMM</name>
<dbReference type="RefSeq" id="WP_353304476.1">
    <property type="nucleotide sequence ID" value="NZ_BAABWN010000019.1"/>
</dbReference>
<sequence>MIFEFSGNIDTDWNQALNLWKPRGRVEDLPRSERRPQYAPDEAKIFAQKFAQEYKSEFSHLVERLRAGDKFESLCAFEVLEMICWEFYIGNVPEELLNLQEVLPSKIAQEIQNDPEVEGFSGTTIGDWFRAVFST</sequence>
<reference evidence="1 2" key="1">
    <citation type="submission" date="2024-04" db="EMBL/GenBank/DDBJ databases">
        <title>Draft genome sequence of Sessilibacter corallicola NBRC 116591.</title>
        <authorList>
            <person name="Miyakawa T."/>
            <person name="Kusuya Y."/>
            <person name="Miura T."/>
        </authorList>
    </citation>
    <scope>NUCLEOTIDE SEQUENCE [LARGE SCALE GENOMIC DNA]</scope>
    <source>
        <strain evidence="1 2">KU-00831-HH</strain>
    </source>
</reference>
<comment type="caution">
    <text evidence="1">The sequence shown here is derived from an EMBL/GenBank/DDBJ whole genome shotgun (WGS) entry which is preliminary data.</text>
</comment>
<protein>
    <submittedName>
        <fullName evidence="1">Uncharacterized protein</fullName>
    </submittedName>
</protein>
<keyword evidence="2" id="KW-1185">Reference proteome</keyword>
<organism evidence="1 2">
    <name type="scientific">Sessilibacter corallicola</name>
    <dbReference type="NCBI Taxonomy" id="2904075"/>
    <lineage>
        <taxon>Bacteria</taxon>
        <taxon>Pseudomonadati</taxon>
        <taxon>Pseudomonadota</taxon>
        <taxon>Gammaproteobacteria</taxon>
        <taxon>Cellvibrionales</taxon>
        <taxon>Cellvibrionaceae</taxon>
        <taxon>Sessilibacter</taxon>
    </lineage>
</organism>
<dbReference type="EMBL" id="BAABWN010000019">
    <property type="protein sequence ID" value="GAA6170140.1"/>
    <property type="molecule type" value="Genomic_DNA"/>
</dbReference>
<proteinExistence type="predicted"/>
<accession>A0ABQ0AER7</accession>
<evidence type="ECO:0000313" key="1">
    <source>
        <dbReference type="EMBL" id="GAA6170140.1"/>
    </source>
</evidence>
<evidence type="ECO:0000313" key="2">
    <source>
        <dbReference type="Proteomes" id="UP001465153"/>
    </source>
</evidence>
<dbReference type="Proteomes" id="UP001465153">
    <property type="component" value="Unassembled WGS sequence"/>
</dbReference>
<gene>
    <name evidence="1" type="ORF">NBRC116591_39530</name>
</gene>